<evidence type="ECO:0000256" key="6">
    <source>
        <dbReference type="ARBA" id="ARBA00061147"/>
    </source>
</evidence>
<comment type="similarity">
    <text evidence="6">Belongs to the FAD-dependent oxidoreductase 2 family. 3-oxosteroid dehydrogenase subfamily.</text>
</comment>
<dbReference type="Gene3D" id="3.50.50.60">
    <property type="entry name" value="FAD/NAD(P)-binding domain"/>
    <property type="match status" value="2"/>
</dbReference>
<evidence type="ECO:0000313" key="10">
    <source>
        <dbReference type="EMBL" id="RJX68901.1"/>
    </source>
</evidence>
<dbReference type="InterPro" id="IPR036188">
    <property type="entry name" value="FAD/NAD-bd_sf"/>
</dbReference>
<keyword evidence="4" id="KW-0560">Oxidoreductase</keyword>
<dbReference type="EC" id="1.3.99.4" evidence="7"/>
<sequence>MKHEQSSISSQQEFDVVVVGSGAGAMSTAIFASDKGLSVAVIEKTDQYGGTSALSGGGIWIPNNDHFRAKGGNDSKALALEYLQNSTEGEVDITTLDAYLDNAPKMIRYLEKHTPVRYEVAEKYPDYYPHLSGSLPGGRTLDPELFDTSRLGDEIHTMRKASRSTLLMGKIAWTARDAHKAMARERGWRLLLIRRMLRYKFDFRQRRQGKRDRWAGLGSSLIAALRKGMLDRNIPLLLNTELTDLVVENNRVVGVQTKQQGEPLVLKANKAVVLASGGFEQNQELREKYLGAPTKTSWSATPKGANAGAGLEAGIRHGAATNLLDWCWWAPTLSVPNENESRGVFAERAFPGAIVVNGLGKRFYNEAAPYLEFGHAMYQDNLETGGKTIPAWVVFDAKFRFNYAMGPLMPGQIMPDARLPAAWNENLYWKADTLEELAQRIGIEADGLKETVAKMNEFAQTGVDTDFGRGGNVFDRYYGDLNVKPNPCLAPIGKGPYYAMKLNAGDIGTKGGLVIDDNARVLSENNTHIEGLYAIGNCSASVMGKSYPGAGSTLGPAMTFGYIAANHIAANQDAKRDTAGFVTQGASTEAQAEAQAECE</sequence>
<evidence type="ECO:0000256" key="1">
    <source>
        <dbReference type="ARBA" id="ARBA00001974"/>
    </source>
</evidence>
<dbReference type="Pfam" id="PF00890">
    <property type="entry name" value="FAD_binding_2"/>
    <property type="match status" value="1"/>
</dbReference>
<dbReference type="FunFam" id="3.50.50.60:FF:000208">
    <property type="entry name" value="3-ketosteroid dehydrogenase"/>
    <property type="match status" value="1"/>
</dbReference>
<reference evidence="10 11" key="1">
    <citation type="submission" date="2018-08" db="EMBL/GenBank/DDBJ databases">
        <title>Vibrio isolated from the Eastern China Marginal Seas.</title>
        <authorList>
            <person name="Li Y."/>
        </authorList>
    </citation>
    <scope>NUCLEOTIDE SEQUENCE [LARGE SCALE GENOMIC DNA]</scope>
    <source>
        <strain evidence="10 11">BEI233</strain>
    </source>
</reference>
<gene>
    <name evidence="10" type="ORF">DZ860_15770</name>
</gene>
<proteinExistence type="inferred from homology"/>
<dbReference type="GO" id="GO:0008202">
    <property type="term" value="P:steroid metabolic process"/>
    <property type="evidence" value="ECO:0007669"/>
    <property type="project" value="UniProtKB-ARBA"/>
</dbReference>
<evidence type="ECO:0000256" key="3">
    <source>
        <dbReference type="ARBA" id="ARBA00022827"/>
    </source>
</evidence>
<comment type="cofactor">
    <cofactor evidence="1">
        <name>FAD</name>
        <dbReference type="ChEBI" id="CHEBI:57692"/>
    </cofactor>
</comment>
<dbReference type="RefSeq" id="WP_120033147.1">
    <property type="nucleotide sequence ID" value="NZ_QVMU01000017.1"/>
</dbReference>
<evidence type="ECO:0000256" key="5">
    <source>
        <dbReference type="ARBA" id="ARBA00051951"/>
    </source>
</evidence>
<dbReference type="EMBL" id="QVMU01000017">
    <property type="protein sequence ID" value="RJX68901.1"/>
    <property type="molecule type" value="Genomic_DNA"/>
</dbReference>
<dbReference type="SUPFAM" id="SSF51905">
    <property type="entry name" value="FAD/NAD(P)-binding domain"/>
    <property type="match status" value="1"/>
</dbReference>
<dbReference type="OrthoDB" id="9813348at2"/>
<evidence type="ECO:0000313" key="11">
    <source>
        <dbReference type="Proteomes" id="UP000273252"/>
    </source>
</evidence>
<organism evidence="10 11">
    <name type="scientific">Vibrio sinensis</name>
    <dbReference type="NCBI Taxonomy" id="2302434"/>
    <lineage>
        <taxon>Bacteria</taxon>
        <taxon>Pseudomonadati</taxon>
        <taxon>Pseudomonadota</taxon>
        <taxon>Gammaproteobacteria</taxon>
        <taxon>Vibrionales</taxon>
        <taxon>Vibrionaceae</taxon>
        <taxon>Vibrio</taxon>
    </lineage>
</organism>
<keyword evidence="11" id="KW-1185">Reference proteome</keyword>
<comment type="catalytic activity">
    <reaction evidence="5">
        <text>a 3-oxosteroid + A = a 3-oxo-Delta(1)-steroid + AH2</text>
        <dbReference type="Rhea" id="RHEA:13329"/>
        <dbReference type="ChEBI" id="CHEBI:13193"/>
        <dbReference type="ChEBI" id="CHEBI:17499"/>
        <dbReference type="ChEBI" id="CHEBI:20156"/>
        <dbReference type="ChEBI" id="CHEBI:47788"/>
        <dbReference type="EC" id="1.3.99.4"/>
    </reaction>
</comment>
<protein>
    <recommendedName>
        <fullName evidence="8">3-oxosteroid 1-dehydrogenase</fullName>
        <ecNumber evidence="7">1.3.99.4</ecNumber>
    </recommendedName>
</protein>
<dbReference type="AlphaFoldDB" id="A0A3A6QZB5"/>
<dbReference type="InterPro" id="IPR050315">
    <property type="entry name" value="FAD-oxidoreductase_2"/>
</dbReference>
<evidence type="ECO:0000256" key="2">
    <source>
        <dbReference type="ARBA" id="ARBA00022630"/>
    </source>
</evidence>
<dbReference type="PRINTS" id="PR00411">
    <property type="entry name" value="PNDRDTASEI"/>
</dbReference>
<dbReference type="Proteomes" id="UP000273252">
    <property type="component" value="Unassembled WGS sequence"/>
</dbReference>
<dbReference type="PANTHER" id="PTHR43400:SF10">
    <property type="entry name" value="3-OXOSTEROID 1-DEHYDROGENASE"/>
    <property type="match status" value="1"/>
</dbReference>
<keyword evidence="3" id="KW-0274">FAD</keyword>
<evidence type="ECO:0000256" key="8">
    <source>
        <dbReference type="ARBA" id="ARBA00069709"/>
    </source>
</evidence>
<dbReference type="GO" id="GO:0047571">
    <property type="term" value="F:3-oxosteroid 1-dehydrogenase activity"/>
    <property type="evidence" value="ECO:0007669"/>
    <property type="project" value="UniProtKB-EC"/>
</dbReference>
<feature type="domain" description="FAD-dependent oxidoreductase 2 FAD-binding" evidence="9">
    <location>
        <begin position="15"/>
        <end position="554"/>
    </location>
</feature>
<comment type="caution">
    <text evidence="10">The sequence shown here is derived from an EMBL/GenBank/DDBJ whole genome shotgun (WGS) entry which is preliminary data.</text>
</comment>
<dbReference type="InterPro" id="IPR003953">
    <property type="entry name" value="FAD-dep_OxRdtase_2_FAD-bd"/>
</dbReference>
<dbReference type="SUPFAM" id="SSF56425">
    <property type="entry name" value="Succinate dehydrogenase/fumarate reductase flavoprotein, catalytic domain"/>
    <property type="match status" value="1"/>
</dbReference>
<dbReference type="PANTHER" id="PTHR43400">
    <property type="entry name" value="FUMARATE REDUCTASE"/>
    <property type="match status" value="1"/>
</dbReference>
<dbReference type="InterPro" id="IPR027477">
    <property type="entry name" value="Succ_DH/fumarate_Rdtase_cat_sf"/>
</dbReference>
<evidence type="ECO:0000256" key="7">
    <source>
        <dbReference type="ARBA" id="ARBA00066536"/>
    </source>
</evidence>
<accession>A0A3A6QZB5</accession>
<evidence type="ECO:0000256" key="4">
    <source>
        <dbReference type="ARBA" id="ARBA00023002"/>
    </source>
</evidence>
<keyword evidence="2" id="KW-0285">Flavoprotein</keyword>
<evidence type="ECO:0000259" key="9">
    <source>
        <dbReference type="Pfam" id="PF00890"/>
    </source>
</evidence>
<name>A0A3A6QZB5_9VIBR</name>